<dbReference type="Pfam" id="PF00078">
    <property type="entry name" value="RVT_1"/>
    <property type="match status" value="1"/>
</dbReference>
<dbReference type="PROSITE" id="PS50878">
    <property type="entry name" value="RT_POL"/>
    <property type="match status" value="1"/>
</dbReference>
<sequence length="1259" mass="143581">MPLHVISHNVKGFNNPMKRRKAMRSYVSWGADILLLQETHFAQGKSPKFFDKRFPLHFHACATTKHRGTSIFFRSRVNFVLRRKVLDKEGRFLFLQGSIDNRPITLLNVYAPNTRDPAFYDRLLTLLEPFPGGEVIIGGDFNSILDRILDRSTTPTQPDSHPNRPLLKNFLQQTQIVDAWRLLHPTTRDYTFYSHPNITYTRIDFVFVPQRAVRDVLSAKIHEITWSDHAPLSVVLADGPRSSPRPPWRLPDALLSRPEVVTELDLALTNFVLDNNPDHYHPDLLWTTHKAVLRGRLIGLQAAHYKKLHAQTTDLTNTLAALERLHKTQPDPLIWNRIVTTRGELNSLQTERTLGDLRRVGELFFEKGNKPDAMLARKLRALRKRNSIATIQRSENPPAVTPSEIAEEFARYYTKLYDGTTAPSDNQKLQKIRSFLEQLPLRTLSRPQANELASPITTEELLPVLKDLRIAKAPGPDGFSPLYYKKFRTQLAPLLTNMYNGFLEGKTPPTELLAASIVVIPKEGKDPSACASYRPISLLNVDMKIYAKVLATRLSRHLPSLVHPDQVGFIPSRGAPDNIRRTVNLLSIAHATKQPSLLLSLDAEKAFDRVDGTYLWEVLRRFGVGEGMIRGIRALYTSPSASVMTMGGRSRPFNILNGTRQGCPLSPLLFALCLEPLAEQIRGHPDISGIAVGNKNYKLSLFADDILLTITRPLVSLPNLYGCLSSFGALSGYKINITKSEALNISLPPEVVTHLRESFTFRWCPHRLQYLGIYLTAQVPQLYTSNYPDMIKHIKSLLRQWSSYSISWMGRIYALKMTALPKLLYLFRTLPIPIPPTVLPDLQSVFYRYIWQGKKPRVSRLILRRPKIHGGLAAPDLALYYKSAQLTQILQWSSRRGGVCWVDIENDHVAPSCLSQIPWRQISAAERGRLLPTTTHSLDIWSRVKYCMSLTTTTSGLLPLWDNPLFPPWSGEEGRAFAWWLGKGFTTLGAVLLQGKFPRWEYFRESHDIPLREFHRYSQLRHFVSSRLNIGTPVETTFERLVMRSSSTAGAISQIYSLLLRPSLERPCSYQLLWETDLCRQLTSEEWVAIKESSMGITTCTLIKENCYKLLSRWYLDPVRLQKIYPTLTGLCTRGCGKRGTFYHMWWECGLVIVLWSTVFAMISRALDLPVPPDPALALLNSPSRRHGLSRPSLRLAHRICTATRICIARSWKRELPSLPEIVAKVWYIYKMERLTAQLHDTLQQCTKIWEPWLSTQTI</sequence>
<dbReference type="Ensembl" id="ENSLLET00000001041.1">
    <property type="protein sequence ID" value="ENSLLEP00000000995.1"/>
    <property type="gene ID" value="ENSLLEG00000000653.1"/>
</dbReference>
<dbReference type="InterPro" id="IPR000477">
    <property type="entry name" value="RT_dom"/>
</dbReference>
<dbReference type="GO" id="GO:0003824">
    <property type="term" value="F:catalytic activity"/>
    <property type="evidence" value="ECO:0007669"/>
    <property type="project" value="InterPro"/>
</dbReference>
<feature type="domain" description="Reverse transcriptase" evidence="1">
    <location>
        <begin position="501"/>
        <end position="775"/>
    </location>
</feature>
<dbReference type="InterPro" id="IPR043502">
    <property type="entry name" value="DNA/RNA_pol_sf"/>
</dbReference>
<dbReference type="AlphaFoldDB" id="A0A8C5LQ71"/>
<evidence type="ECO:0000313" key="3">
    <source>
        <dbReference type="Proteomes" id="UP000694569"/>
    </source>
</evidence>
<dbReference type="InterPro" id="IPR005135">
    <property type="entry name" value="Endo/exonuclease/phosphatase"/>
</dbReference>
<name>A0A8C5LQ71_9ANUR</name>
<accession>A0A8C5LQ71</accession>
<evidence type="ECO:0000259" key="1">
    <source>
        <dbReference type="PROSITE" id="PS50878"/>
    </source>
</evidence>
<organism evidence="2 3">
    <name type="scientific">Leptobrachium leishanense</name>
    <name type="common">Leishan spiny toad</name>
    <dbReference type="NCBI Taxonomy" id="445787"/>
    <lineage>
        <taxon>Eukaryota</taxon>
        <taxon>Metazoa</taxon>
        <taxon>Chordata</taxon>
        <taxon>Craniata</taxon>
        <taxon>Vertebrata</taxon>
        <taxon>Euteleostomi</taxon>
        <taxon>Amphibia</taxon>
        <taxon>Batrachia</taxon>
        <taxon>Anura</taxon>
        <taxon>Pelobatoidea</taxon>
        <taxon>Megophryidae</taxon>
        <taxon>Leptobrachium</taxon>
    </lineage>
</organism>
<dbReference type="GeneTree" id="ENSGT00940000163630"/>
<reference evidence="2" key="2">
    <citation type="submission" date="2025-09" db="UniProtKB">
        <authorList>
            <consortium name="Ensembl"/>
        </authorList>
    </citation>
    <scope>IDENTIFICATION</scope>
</reference>
<dbReference type="CDD" id="cd01650">
    <property type="entry name" value="RT_nLTR_like"/>
    <property type="match status" value="1"/>
</dbReference>
<proteinExistence type="predicted"/>
<evidence type="ECO:0000313" key="2">
    <source>
        <dbReference type="Ensembl" id="ENSLLEP00000000995.1"/>
    </source>
</evidence>
<dbReference type="Gene3D" id="3.60.10.10">
    <property type="entry name" value="Endonuclease/exonuclease/phosphatase"/>
    <property type="match status" value="1"/>
</dbReference>
<keyword evidence="3" id="KW-1185">Reference proteome</keyword>
<dbReference type="CDD" id="cd09076">
    <property type="entry name" value="L1-EN"/>
    <property type="match status" value="1"/>
</dbReference>
<dbReference type="PANTHER" id="PTHR31635:SF196">
    <property type="entry name" value="REVERSE TRANSCRIPTASE DOMAIN-CONTAINING PROTEIN-RELATED"/>
    <property type="match status" value="1"/>
</dbReference>
<protein>
    <recommendedName>
        <fullName evidence="1">Reverse transcriptase domain-containing protein</fullName>
    </recommendedName>
</protein>
<dbReference type="SUPFAM" id="SSF56672">
    <property type="entry name" value="DNA/RNA polymerases"/>
    <property type="match status" value="1"/>
</dbReference>
<dbReference type="InterPro" id="IPR036691">
    <property type="entry name" value="Endo/exonu/phosph_ase_sf"/>
</dbReference>
<dbReference type="PANTHER" id="PTHR31635">
    <property type="entry name" value="REVERSE TRANSCRIPTASE DOMAIN-CONTAINING PROTEIN-RELATED"/>
    <property type="match status" value="1"/>
</dbReference>
<dbReference type="Pfam" id="PF03372">
    <property type="entry name" value="Exo_endo_phos"/>
    <property type="match status" value="1"/>
</dbReference>
<dbReference type="Proteomes" id="UP000694569">
    <property type="component" value="Unplaced"/>
</dbReference>
<dbReference type="OrthoDB" id="416119at2759"/>
<dbReference type="SUPFAM" id="SSF56219">
    <property type="entry name" value="DNase I-like"/>
    <property type="match status" value="1"/>
</dbReference>
<reference evidence="2" key="1">
    <citation type="submission" date="2025-08" db="UniProtKB">
        <authorList>
            <consortium name="Ensembl"/>
        </authorList>
    </citation>
    <scope>IDENTIFICATION</scope>
</reference>